<dbReference type="EMBL" id="FPKX01000015">
    <property type="protein sequence ID" value="SFZ97675.1"/>
    <property type="molecule type" value="Genomic_DNA"/>
</dbReference>
<accession>A0A1W1ECB8</accession>
<dbReference type="FunFam" id="3.40.50.261:FF:000003">
    <property type="entry name" value="ATP-citrate synthase subunit"/>
    <property type="match status" value="1"/>
</dbReference>
<dbReference type="InterPro" id="IPR036291">
    <property type="entry name" value="NAD(P)-bd_dom_sf"/>
</dbReference>
<reference evidence="12" key="1">
    <citation type="submission" date="2016-10" db="EMBL/GenBank/DDBJ databases">
        <authorList>
            <person name="de Groot N.N."/>
        </authorList>
    </citation>
    <scope>NUCLEOTIDE SEQUENCE</scope>
</reference>
<dbReference type="GO" id="GO:0016829">
    <property type="term" value="F:lyase activity"/>
    <property type="evidence" value="ECO:0007669"/>
    <property type="project" value="UniProtKB-KW"/>
</dbReference>
<keyword evidence="12" id="KW-0012">Acyltransferase</keyword>
<comment type="subcellular location">
    <subcellularLocation>
        <location evidence="1">Cytoplasm</location>
    </subcellularLocation>
</comment>
<dbReference type="PANTHER" id="PTHR23118:SF42">
    <property type="entry name" value="ATP-CITRATE SYNTHASE"/>
    <property type="match status" value="1"/>
</dbReference>
<dbReference type="Gene3D" id="3.40.50.720">
    <property type="entry name" value="NAD(P)-binding Rossmann-like Domain"/>
    <property type="match status" value="1"/>
</dbReference>
<sequence>MNQLYTKSTQAIFWNNNKTAIQRMLDYDYTIKRDTPSVAAIVAPTSNNKFEKFFWGGDEVMIPLYKNTAEAKEAHPSADVLLNFASFRTAYDVTMEALNIGGFSSMMITAEGIPERLARKMNAYAREKNVTVIGPATVGAITPGAFKVANIGGTIDNIINSKLHRAGSCGLVTRSGGLFNELANIIAINADGIAEGVAIGGDRFVGSVFIDNLLRMEANPEVKYMILLGEVGGTEEYKVIEAIKAGKITKPIVAWCIGTIAKYYDSGVQFGHAGASANGEMETAEYKNNAMAEAGMHVPATFNDLPAKIKEVFESLNLDPIPEPELNTVPKIRRSKQFICTISDDRGEEATYAGFPISSVATPDTGKGIGDVIALLWFKKQYPKWATEFIETVIKTVADHGPAVSGAHNAKVTARAGKSVVEALVTGLLTIGPRFGGAIDGAAKYFKYADDNNLDPKAFLKYMKGEGVPIPGIGHRIKSLKNPDLRVTGLMNFAEKNFPSTPLLDYAKTVEALTTSKKENLILNVDGTIGILMVDMWRALDYSEEEINEFIESGTLNAFFIVGRSIGFIGHVLDEKRLAMPMYRHPMDDILYDVQVAEEI</sequence>
<evidence type="ECO:0000256" key="7">
    <source>
        <dbReference type="ARBA" id="ARBA00022741"/>
    </source>
</evidence>
<keyword evidence="4" id="KW-0444">Lipid biosynthesis</keyword>
<evidence type="ECO:0000256" key="6">
    <source>
        <dbReference type="ARBA" id="ARBA00022723"/>
    </source>
</evidence>
<evidence type="ECO:0000256" key="4">
    <source>
        <dbReference type="ARBA" id="ARBA00022516"/>
    </source>
</evidence>
<protein>
    <recommendedName>
        <fullName evidence="2">ATP citrate synthase</fullName>
        <ecNumber evidence="2">2.3.3.8</ecNumber>
    </recommendedName>
</protein>
<dbReference type="PROSITE" id="PS00399">
    <property type="entry name" value="SUCCINYL_COA_LIG_2"/>
    <property type="match status" value="1"/>
</dbReference>
<evidence type="ECO:0000256" key="9">
    <source>
        <dbReference type="ARBA" id="ARBA00022842"/>
    </source>
</evidence>
<dbReference type="GO" id="GO:0046872">
    <property type="term" value="F:metal ion binding"/>
    <property type="evidence" value="ECO:0007669"/>
    <property type="project" value="UniProtKB-KW"/>
</dbReference>
<dbReference type="GO" id="GO:0006633">
    <property type="term" value="P:fatty acid biosynthetic process"/>
    <property type="evidence" value="ECO:0007669"/>
    <property type="project" value="TreeGrafter"/>
</dbReference>
<keyword evidence="5 12" id="KW-0808">Transferase</keyword>
<dbReference type="InterPro" id="IPR002020">
    <property type="entry name" value="Citrate_synthase"/>
</dbReference>
<dbReference type="EC" id="2.3.3.8" evidence="2"/>
<dbReference type="InterPro" id="IPR016102">
    <property type="entry name" value="Succinyl-CoA_synth-like"/>
</dbReference>
<evidence type="ECO:0000256" key="10">
    <source>
        <dbReference type="ARBA" id="ARBA00023098"/>
    </source>
</evidence>
<dbReference type="SUPFAM" id="SSF48256">
    <property type="entry name" value="Citrate synthase"/>
    <property type="match status" value="1"/>
</dbReference>
<keyword evidence="7" id="KW-0547">Nucleotide-binding</keyword>
<dbReference type="GO" id="GO:0003878">
    <property type="term" value="F:ATP citrate synthase activity"/>
    <property type="evidence" value="ECO:0007669"/>
    <property type="project" value="UniProtKB-EC"/>
</dbReference>
<dbReference type="Gene3D" id="1.10.230.10">
    <property type="entry name" value="Cytochrome P450-Terp, domain 2"/>
    <property type="match status" value="1"/>
</dbReference>
<dbReference type="InterPro" id="IPR016142">
    <property type="entry name" value="Citrate_synth-like_lrg_a-sub"/>
</dbReference>
<keyword evidence="3" id="KW-0963">Cytoplasm</keyword>
<keyword evidence="9" id="KW-0460">Magnesium</keyword>
<evidence type="ECO:0000256" key="8">
    <source>
        <dbReference type="ARBA" id="ARBA00022840"/>
    </source>
</evidence>
<name>A0A1W1ECB8_9ZZZZ</name>
<dbReference type="Gene3D" id="1.10.580.10">
    <property type="entry name" value="Citrate Synthase, domain 1"/>
    <property type="match status" value="1"/>
</dbReference>
<evidence type="ECO:0000259" key="11">
    <source>
        <dbReference type="Pfam" id="PF00549"/>
    </source>
</evidence>
<dbReference type="Gene3D" id="3.40.50.261">
    <property type="entry name" value="Succinyl-CoA synthetase domains"/>
    <property type="match status" value="1"/>
</dbReference>
<evidence type="ECO:0000256" key="5">
    <source>
        <dbReference type="ARBA" id="ARBA00022679"/>
    </source>
</evidence>
<dbReference type="SUPFAM" id="SSF51735">
    <property type="entry name" value="NAD(P)-binding Rossmann-fold domains"/>
    <property type="match status" value="1"/>
</dbReference>
<dbReference type="InterPro" id="IPR016143">
    <property type="entry name" value="Citrate_synth-like_sm_a-sub"/>
</dbReference>
<dbReference type="InterPro" id="IPR036969">
    <property type="entry name" value="Citrate_synthase_sf"/>
</dbReference>
<dbReference type="InterPro" id="IPR005811">
    <property type="entry name" value="SUCC_ACL_C"/>
</dbReference>
<gene>
    <name evidence="12" type="ORF">MNB_SV-5-744</name>
</gene>
<dbReference type="GO" id="GO:0005829">
    <property type="term" value="C:cytosol"/>
    <property type="evidence" value="ECO:0007669"/>
    <property type="project" value="TreeGrafter"/>
</dbReference>
<dbReference type="GO" id="GO:0006085">
    <property type="term" value="P:acetyl-CoA biosynthetic process"/>
    <property type="evidence" value="ECO:0007669"/>
    <property type="project" value="TreeGrafter"/>
</dbReference>
<proteinExistence type="predicted"/>
<keyword evidence="6" id="KW-0479">Metal-binding</keyword>
<keyword evidence="12" id="KW-0456">Lyase</keyword>
<evidence type="ECO:0000313" key="12">
    <source>
        <dbReference type="EMBL" id="SFZ97675.1"/>
    </source>
</evidence>
<feature type="domain" description="ATP-citrate synthase/succinyl-CoA ligase C-terminal" evidence="11">
    <location>
        <begin position="173"/>
        <end position="295"/>
    </location>
</feature>
<dbReference type="CDD" id="cd06100">
    <property type="entry name" value="CCL_ACL-C"/>
    <property type="match status" value="1"/>
</dbReference>
<dbReference type="PANTHER" id="PTHR23118">
    <property type="entry name" value="ATP-CITRATE SYNTHASE"/>
    <property type="match status" value="1"/>
</dbReference>
<dbReference type="Pfam" id="PF00285">
    <property type="entry name" value="Citrate_synt"/>
    <property type="match status" value="1"/>
</dbReference>
<dbReference type="AlphaFoldDB" id="A0A1W1ECB8"/>
<evidence type="ECO:0000256" key="1">
    <source>
        <dbReference type="ARBA" id="ARBA00004496"/>
    </source>
</evidence>
<dbReference type="PRINTS" id="PR01798">
    <property type="entry name" value="SCOASYNTHASE"/>
</dbReference>
<keyword evidence="8" id="KW-0067">ATP-binding</keyword>
<dbReference type="InterPro" id="IPR017440">
    <property type="entry name" value="Cit_synth/succinyl-CoA_lig_AS"/>
</dbReference>
<organism evidence="12">
    <name type="scientific">hydrothermal vent metagenome</name>
    <dbReference type="NCBI Taxonomy" id="652676"/>
    <lineage>
        <taxon>unclassified sequences</taxon>
        <taxon>metagenomes</taxon>
        <taxon>ecological metagenomes</taxon>
    </lineage>
</organism>
<dbReference type="GO" id="GO:0005524">
    <property type="term" value="F:ATP binding"/>
    <property type="evidence" value="ECO:0007669"/>
    <property type="project" value="UniProtKB-KW"/>
</dbReference>
<dbReference type="Pfam" id="PF00549">
    <property type="entry name" value="Ligase_CoA"/>
    <property type="match status" value="1"/>
</dbReference>
<keyword evidence="10" id="KW-0443">Lipid metabolism</keyword>
<evidence type="ECO:0000256" key="3">
    <source>
        <dbReference type="ARBA" id="ARBA00022490"/>
    </source>
</evidence>
<evidence type="ECO:0000256" key="2">
    <source>
        <dbReference type="ARBA" id="ARBA00012639"/>
    </source>
</evidence>